<feature type="signal peptide" evidence="11">
    <location>
        <begin position="1"/>
        <end position="22"/>
    </location>
</feature>
<evidence type="ECO:0000259" key="12">
    <source>
        <dbReference type="PROSITE" id="PS51123"/>
    </source>
</evidence>
<evidence type="ECO:0000256" key="3">
    <source>
        <dbReference type="ARBA" id="ARBA00022452"/>
    </source>
</evidence>
<name>A0ABW0T0J3_9GAMM</name>
<dbReference type="Gene3D" id="2.40.160.20">
    <property type="match status" value="1"/>
</dbReference>
<dbReference type="InterPro" id="IPR006665">
    <property type="entry name" value="OmpA-like"/>
</dbReference>
<evidence type="ECO:0000256" key="1">
    <source>
        <dbReference type="ARBA" id="ARBA00004571"/>
    </source>
</evidence>
<dbReference type="InterPro" id="IPR036737">
    <property type="entry name" value="OmpA-like_sf"/>
</dbReference>
<dbReference type="PROSITE" id="PS51123">
    <property type="entry name" value="OMPA_2"/>
    <property type="match status" value="1"/>
</dbReference>
<accession>A0ABW0T0J3</accession>
<evidence type="ECO:0000313" key="13">
    <source>
        <dbReference type="EMBL" id="MFC5582510.1"/>
    </source>
</evidence>
<keyword evidence="8" id="KW-0998">Cell outer membrane</keyword>
<dbReference type="InterPro" id="IPR006664">
    <property type="entry name" value="OMP_bac"/>
</dbReference>
<evidence type="ECO:0000256" key="8">
    <source>
        <dbReference type="ARBA" id="ARBA00023237"/>
    </source>
</evidence>
<dbReference type="SUPFAM" id="SSF56925">
    <property type="entry name" value="OMPA-like"/>
    <property type="match status" value="1"/>
</dbReference>
<dbReference type="EMBL" id="JBHSNG010000019">
    <property type="protein sequence ID" value="MFC5582510.1"/>
    <property type="molecule type" value="Genomic_DNA"/>
</dbReference>
<dbReference type="Pfam" id="PF00691">
    <property type="entry name" value="OmpA"/>
    <property type="match status" value="1"/>
</dbReference>
<evidence type="ECO:0000256" key="10">
    <source>
        <dbReference type="SAM" id="MobiDB-lite"/>
    </source>
</evidence>
<feature type="chain" id="PRO_5045850021" evidence="11">
    <location>
        <begin position="23"/>
        <end position="387"/>
    </location>
</feature>
<feature type="region of interest" description="Disordered" evidence="10">
    <location>
        <begin position="355"/>
        <end position="387"/>
    </location>
</feature>
<feature type="domain" description="OmpA-like" evidence="12">
    <location>
        <begin position="259"/>
        <end position="387"/>
    </location>
</feature>
<evidence type="ECO:0000256" key="11">
    <source>
        <dbReference type="SAM" id="SignalP"/>
    </source>
</evidence>
<feature type="region of interest" description="Disordered" evidence="10">
    <location>
        <begin position="216"/>
        <end position="235"/>
    </location>
</feature>
<sequence length="387" mass="41344">MKRKGLYFLIALALGGVGAVHAQDTTAPAAAPAAAPATSDTATSSYDDRWYIAPTVGGYYNDTDRNTNSRQIYYGLGVGRFFSPNMSIDVFFDRTKRKIDNHVLNGGSGHSDNSWFNNNIGAVARFYAGDWNAWRPYLLAGVMGSDHHSAFDKGWSPAAELGGGVSKTVTDSSDIRVEAGYRYDWDNKTQPAKSGYGDWFLGFSVVSRFGAPAAAPAPVAATPPPADCSTKDSDGDGVNDCDDKCPGTPAGTIVGPDGCPQKVVIDLRGVNFKFDRPKKGETDISKSLAEPSADSIAVLNQAVDTLQRYPQVHVTVAGYTDSVGTDAYNQGLSERRASIVYNYLTSHGIDASRLEGPIGHGENNPIGDNATDAGRAQNRRTELQVQQ</sequence>
<evidence type="ECO:0000256" key="6">
    <source>
        <dbReference type="ARBA" id="ARBA00023114"/>
    </source>
</evidence>
<dbReference type="Proteomes" id="UP001596111">
    <property type="component" value="Unassembled WGS sequence"/>
</dbReference>
<evidence type="ECO:0000256" key="2">
    <source>
        <dbReference type="ARBA" id="ARBA00022448"/>
    </source>
</evidence>
<dbReference type="InterPro" id="IPR011250">
    <property type="entry name" value="OMP/PagP_B-barrel"/>
</dbReference>
<comment type="caution">
    <text evidence="13">The sequence shown here is derived from an EMBL/GenBank/DDBJ whole genome shotgun (WGS) entry which is preliminary data.</text>
</comment>
<keyword evidence="7 9" id="KW-0472">Membrane</keyword>
<dbReference type="CDD" id="cd07185">
    <property type="entry name" value="OmpA_C-like"/>
    <property type="match status" value="1"/>
</dbReference>
<keyword evidence="4" id="KW-0812">Transmembrane</keyword>
<dbReference type="RefSeq" id="WP_377328664.1">
    <property type="nucleotide sequence ID" value="NZ_JBHSNG010000019.1"/>
</dbReference>
<dbReference type="Gene3D" id="3.30.1330.60">
    <property type="entry name" value="OmpA-like domain"/>
    <property type="match status" value="1"/>
</dbReference>
<dbReference type="PANTHER" id="PTHR30329">
    <property type="entry name" value="STATOR ELEMENT OF FLAGELLAR MOTOR COMPLEX"/>
    <property type="match status" value="1"/>
</dbReference>
<keyword evidence="6" id="KW-0626">Porin</keyword>
<dbReference type="PANTHER" id="PTHR30329:SF21">
    <property type="entry name" value="LIPOPROTEIN YIAD-RELATED"/>
    <property type="match status" value="1"/>
</dbReference>
<evidence type="ECO:0000256" key="7">
    <source>
        <dbReference type="ARBA" id="ARBA00023136"/>
    </source>
</evidence>
<organism evidence="13 14">
    <name type="scientific">Rhodanobacter terrae</name>
    <dbReference type="NCBI Taxonomy" id="418647"/>
    <lineage>
        <taxon>Bacteria</taxon>
        <taxon>Pseudomonadati</taxon>
        <taxon>Pseudomonadota</taxon>
        <taxon>Gammaproteobacteria</taxon>
        <taxon>Lysobacterales</taxon>
        <taxon>Rhodanobacteraceae</taxon>
        <taxon>Rhodanobacter</taxon>
    </lineage>
</organism>
<evidence type="ECO:0000256" key="4">
    <source>
        <dbReference type="ARBA" id="ARBA00022692"/>
    </source>
</evidence>
<comment type="subcellular location">
    <subcellularLocation>
        <location evidence="1">Cell outer membrane</location>
        <topology evidence="1">Multi-pass membrane protein</topology>
    </subcellularLocation>
</comment>
<evidence type="ECO:0000313" key="14">
    <source>
        <dbReference type="Proteomes" id="UP001596111"/>
    </source>
</evidence>
<keyword evidence="3" id="KW-1134">Transmembrane beta strand</keyword>
<proteinExistence type="predicted"/>
<keyword evidence="2" id="KW-0813">Transport</keyword>
<keyword evidence="5" id="KW-0406">Ion transport</keyword>
<gene>
    <name evidence="13" type="ORF">ACFPPB_15425</name>
</gene>
<dbReference type="InterPro" id="IPR050330">
    <property type="entry name" value="Bact_OuterMem_StrucFunc"/>
</dbReference>
<evidence type="ECO:0000256" key="5">
    <source>
        <dbReference type="ARBA" id="ARBA00023065"/>
    </source>
</evidence>
<reference evidence="14" key="1">
    <citation type="journal article" date="2019" name="Int. J. Syst. Evol. Microbiol.">
        <title>The Global Catalogue of Microorganisms (GCM) 10K type strain sequencing project: providing services to taxonomists for standard genome sequencing and annotation.</title>
        <authorList>
            <consortium name="The Broad Institute Genomics Platform"/>
            <consortium name="The Broad Institute Genome Sequencing Center for Infectious Disease"/>
            <person name="Wu L."/>
            <person name="Ma J."/>
        </authorList>
    </citation>
    <scope>NUCLEOTIDE SEQUENCE [LARGE SCALE GENOMIC DNA]</scope>
    <source>
        <strain evidence="14">CGMCC 1.13587</strain>
    </source>
</reference>
<keyword evidence="14" id="KW-1185">Reference proteome</keyword>
<keyword evidence="11" id="KW-0732">Signal</keyword>
<dbReference type="SUPFAM" id="SSF103088">
    <property type="entry name" value="OmpA-like"/>
    <property type="match status" value="1"/>
</dbReference>
<dbReference type="InterPro" id="IPR028974">
    <property type="entry name" value="TSP_type-3_rpt"/>
</dbReference>
<dbReference type="SUPFAM" id="SSF103647">
    <property type="entry name" value="TSP type-3 repeat"/>
    <property type="match status" value="1"/>
</dbReference>
<protein>
    <submittedName>
        <fullName evidence="13">OmpA family protein</fullName>
    </submittedName>
</protein>
<evidence type="ECO:0000256" key="9">
    <source>
        <dbReference type="PROSITE-ProRule" id="PRU00473"/>
    </source>
</evidence>
<dbReference type="PRINTS" id="PR01021">
    <property type="entry name" value="OMPADOMAIN"/>
</dbReference>